<keyword evidence="5" id="KW-0012">Acyltransferase</keyword>
<dbReference type="PIRSF" id="PIRSF000423">
    <property type="entry name" value="ArgA"/>
    <property type="match status" value="1"/>
</dbReference>
<dbReference type="GO" id="GO:0006526">
    <property type="term" value="P:L-arginine biosynthetic process"/>
    <property type="evidence" value="ECO:0007669"/>
    <property type="project" value="UniProtKB-UniPathway"/>
</dbReference>
<dbReference type="OrthoDB" id="9802238at2"/>
<dbReference type="InterPro" id="IPR001048">
    <property type="entry name" value="Asp/Glu/Uridylate_kinase"/>
</dbReference>
<accession>A0A317ZFE7</accession>
<dbReference type="GO" id="GO:0004042">
    <property type="term" value="F:L-glutamate N-acetyltransferase activity"/>
    <property type="evidence" value="ECO:0007669"/>
    <property type="project" value="InterPro"/>
</dbReference>
<dbReference type="Gene3D" id="3.40.1160.10">
    <property type="entry name" value="Acetylglutamate kinase-like"/>
    <property type="match status" value="1"/>
</dbReference>
<comment type="catalytic activity">
    <reaction evidence="6">
        <text>L-glutamate + acetyl-CoA = N-acetyl-L-glutamate + CoA + H(+)</text>
        <dbReference type="Rhea" id="RHEA:24292"/>
        <dbReference type="ChEBI" id="CHEBI:15378"/>
        <dbReference type="ChEBI" id="CHEBI:29985"/>
        <dbReference type="ChEBI" id="CHEBI:44337"/>
        <dbReference type="ChEBI" id="CHEBI:57287"/>
        <dbReference type="ChEBI" id="CHEBI:57288"/>
        <dbReference type="EC" id="2.3.1.1"/>
    </reaction>
</comment>
<evidence type="ECO:0000256" key="5">
    <source>
        <dbReference type="ARBA" id="ARBA00023315"/>
    </source>
</evidence>
<keyword evidence="4 8" id="KW-0808">Transferase</keyword>
<dbReference type="Pfam" id="PF00583">
    <property type="entry name" value="Acetyltransf_1"/>
    <property type="match status" value="1"/>
</dbReference>
<dbReference type="CDD" id="cd04301">
    <property type="entry name" value="NAT_SF"/>
    <property type="match status" value="1"/>
</dbReference>
<evidence type="ECO:0000313" key="9">
    <source>
        <dbReference type="Proteomes" id="UP000247099"/>
    </source>
</evidence>
<sequence>MSVDTTSDLTIKPTDLRGILKYVPMFRGQVFVIAVDGSLVAHEMFRNVLLDIAVLRSLNIKIVLVHGIGQQLRELGESRNVEISDAYGEGATDEITLQLATEATATVNLQIVQGLTKNKLRCAATNAVRSKEIGILRGKDQQLSGNVDKLDIKLIHQLLDNDTIPVVSPIAFNREGNSLRINSDLLAAELASNLDASKLIYLTTHDGLQLEGNLVTNLLVADLEALLKDSASSSIPERLRSKSTYAIKAIRGGTPRAHILDGRIFGVLLNEIFDKVGIGTMVYNNDYESIRPAIPADAYAIFNITRNAVQSDALLERTQQYVESEIANFYVYEIDGSIIGCIHLRNYEGGKTVEIGSVYVQTFYQKKGVGRRMIEYVCQEVKRKGTTRVIALTTQATKFFTAVCDFKEGGYKDLPAERADEAQRNGRNSRVFYLDLN</sequence>
<dbReference type="RefSeq" id="WP_110130728.1">
    <property type="nucleotide sequence ID" value="NZ_QHJQ01000004.1"/>
</dbReference>
<dbReference type="Gene3D" id="3.40.630.30">
    <property type="match status" value="1"/>
</dbReference>
<dbReference type="InterPro" id="IPR010167">
    <property type="entry name" value="NH2A_AcTrfase"/>
</dbReference>
<dbReference type="InterPro" id="IPR000182">
    <property type="entry name" value="GNAT_dom"/>
</dbReference>
<gene>
    <name evidence="8" type="primary">argA</name>
    <name evidence="8" type="ORF">DDZ13_06990</name>
</gene>
<comment type="pathway">
    <text evidence="1">Amino-acid biosynthesis; L-arginine biosynthesis; N(2)-acetyl-L-ornithine from L-glutamate: step 1/4.</text>
</comment>
<dbReference type="InterPro" id="IPR016181">
    <property type="entry name" value="Acyl_CoA_acyltransferase"/>
</dbReference>
<evidence type="ECO:0000256" key="3">
    <source>
        <dbReference type="ARBA" id="ARBA00012697"/>
    </source>
</evidence>
<organism evidence="8 9">
    <name type="scientific">Coraliomargarita sinensis</name>
    <dbReference type="NCBI Taxonomy" id="2174842"/>
    <lineage>
        <taxon>Bacteria</taxon>
        <taxon>Pseudomonadati</taxon>
        <taxon>Verrucomicrobiota</taxon>
        <taxon>Opitutia</taxon>
        <taxon>Puniceicoccales</taxon>
        <taxon>Coraliomargaritaceae</taxon>
        <taxon>Coraliomargarita</taxon>
    </lineage>
</organism>
<dbReference type="EC" id="2.3.1.1" evidence="3"/>
<dbReference type="InParanoid" id="A0A317ZFE7"/>
<comment type="similarity">
    <text evidence="2">Belongs to the acetyltransferase family. ArgA subfamily.</text>
</comment>
<dbReference type="PANTHER" id="PTHR30602:SF12">
    <property type="entry name" value="AMINO-ACID ACETYLTRANSFERASE NAGS1, CHLOROPLASTIC-RELATED"/>
    <property type="match status" value="1"/>
</dbReference>
<dbReference type="PROSITE" id="PS51186">
    <property type="entry name" value="GNAT"/>
    <property type="match status" value="1"/>
</dbReference>
<dbReference type="AlphaFoldDB" id="A0A317ZFE7"/>
<dbReference type="Proteomes" id="UP000247099">
    <property type="component" value="Unassembled WGS sequence"/>
</dbReference>
<evidence type="ECO:0000256" key="6">
    <source>
        <dbReference type="ARBA" id="ARBA00048372"/>
    </source>
</evidence>
<dbReference type="EMBL" id="QHJQ01000004">
    <property type="protein sequence ID" value="PXA04275.1"/>
    <property type="molecule type" value="Genomic_DNA"/>
</dbReference>
<dbReference type="UniPathway" id="UPA00068">
    <property type="reaction ID" value="UER00106"/>
</dbReference>
<dbReference type="NCBIfam" id="TIGR01890">
    <property type="entry name" value="N-Ac-Glu-synth"/>
    <property type="match status" value="1"/>
</dbReference>
<keyword evidence="9" id="KW-1185">Reference proteome</keyword>
<name>A0A317ZFE7_9BACT</name>
<dbReference type="PANTHER" id="PTHR30602">
    <property type="entry name" value="AMINO-ACID ACETYLTRANSFERASE"/>
    <property type="match status" value="1"/>
</dbReference>
<evidence type="ECO:0000256" key="1">
    <source>
        <dbReference type="ARBA" id="ARBA00004925"/>
    </source>
</evidence>
<evidence type="ECO:0000313" key="8">
    <source>
        <dbReference type="EMBL" id="PXA04275.1"/>
    </source>
</evidence>
<dbReference type="HAMAP" id="MF_01105">
    <property type="entry name" value="N_acetyl_glu_synth"/>
    <property type="match status" value="1"/>
</dbReference>
<feature type="domain" description="N-acetyltransferase" evidence="7">
    <location>
        <begin position="288"/>
        <end position="427"/>
    </location>
</feature>
<dbReference type="FunCoup" id="A0A317ZFE7">
    <property type="interactions" value="112"/>
</dbReference>
<evidence type="ECO:0000256" key="2">
    <source>
        <dbReference type="ARBA" id="ARBA00009145"/>
    </source>
</evidence>
<reference evidence="8 9" key="1">
    <citation type="submission" date="2018-05" db="EMBL/GenBank/DDBJ databases">
        <title>Coraliomargarita sinensis sp. nov., isolated from a marine solar saltern.</title>
        <authorList>
            <person name="Zhou L.Y."/>
        </authorList>
    </citation>
    <scope>NUCLEOTIDE SEQUENCE [LARGE SCALE GENOMIC DNA]</scope>
    <source>
        <strain evidence="8 9">WN38</strain>
    </source>
</reference>
<protein>
    <recommendedName>
        <fullName evidence="3">amino-acid N-acetyltransferase</fullName>
        <ecNumber evidence="3">2.3.1.1</ecNumber>
    </recommendedName>
</protein>
<dbReference type="Pfam" id="PF00696">
    <property type="entry name" value="AA_kinase"/>
    <property type="match status" value="1"/>
</dbReference>
<dbReference type="InterPro" id="IPR036393">
    <property type="entry name" value="AceGlu_kinase-like_sf"/>
</dbReference>
<dbReference type="SUPFAM" id="SSF55729">
    <property type="entry name" value="Acyl-CoA N-acyltransferases (Nat)"/>
    <property type="match status" value="1"/>
</dbReference>
<dbReference type="SUPFAM" id="SSF53633">
    <property type="entry name" value="Carbamate kinase-like"/>
    <property type="match status" value="1"/>
</dbReference>
<dbReference type="GO" id="GO:0005737">
    <property type="term" value="C:cytoplasm"/>
    <property type="evidence" value="ECO:0007669"/>
    <property type="project" value="InterPro"/>
</dbReference>
<evidence type="ECO:0000259" key="7">
    <source>
        <dbReference type="PROSITE" id="PS51186"/>
    </source>
</evidence>
<evidence type="ECO:0000256" key="4">
    <source>
        <dbReference type="ARBA" id="ARBA00022679"/>
    </source>
</evidence>
<comment type="caution">
    <text evidence="8">The sequence shown here is derived from an EMBL/GenBank/DDBJ whole genome shotgun (WGS) entry which is preliminary data.</text>
</comment>
<proteinExistence type="inferred from homology"/>